<name>A0A7Z7IV41_XANCH</name>
<comment type="caution">
    <text evidence="1">The sequence shown here is derived from an EMBL/GenBank/DDBJ whole genome shotgun (WGS) entry which is preliminary data.</text>
</comment>
<reference evidence="1 2" key="1">
    <citation type="submission" date="2017-10" db="EMBL/GenBank/DDBJ databases">
        <authorList>
            <person name="Regsiter A."/>
            <person name="William W."/>
        </authorList>
    </citation>
    <scope>NUCLEOTIDE SEQUENCE [LARGE SCALE GENOMIC DNA]</scope>
    <source>
        <strain evidence="1 2">CFBP6991</strain>
    </source>
</reference>
<sequence length="25" mass="3120">MVTFQELIQLQQLQQKRLLEIKDYL</sequence>
<dbReference type="AlphaFoldDB" id="A0A7Z7IV41"/>
<evidence type="ECO:0000313" key="1">
    <source>
        <dbReference type="EMBL" id="SOO22113.1"/>
    </source>
</evidence>
<dbReference type="EMBL" id="OCZC01000008">
    <property type="protein sequence ID" value="SOO22113.1"/>
    <property type="molecule type" value="Genomic_DNA"/>
</dbReference>
<accession>A0A7Z7IV41</accession>
<proteinExistence type="predicted"/>
<organism evidence="1 2">
    <name type="scientific">Xanthomonas campestris pv. phaseoli</name>
    <dbReference type="NCBI Taxonomy" id="317013"/>
    <lineage>
        <taxon>Bacteria</taxon>
        <taxon>Pseudomonadati</taxon>
        <taxon>Pseudomonadota</taxon>
        <taxon>Gammaproteobacteria</taxon>
        <taxon>Lysobacterales</taxon>
        <taxon>Lysobacteraceae</taxon>
        <taxon>Xanthomonas</taxon>
    </lineage>
</organism>
<protein>
    <submittedName>
        <fullName evidence="1">Uncharacterized protein</fullName>
    </submittedName>
</protein>
<gene>
    <name evidence="1" type="ORF">XFF6991_4911</name>
</gene>
<dbReference type="Proteomes" id="UP000234345">
    <property type="component" value="Unassembled WGS sequence"/>
</dbReference>
<evidence type="ECO:0000313" key="2">
    <source>
        <dbReference type="Proteomes" id="UP000234345"/>
    </source>
</evidence>